<reference evidence="3" key="1">
    <citation type="journal article" date="2019" name="Int. J. Syst. Evol. Microbiol.">
        <title>The Global Catalogue of Microorganisms (GCM) 10K type strain sequencing project: providing services to taxonomists for standard genome sequencing and annotation.</title>
        <authorList>
            <consortium name="The Broad Institute Genomics Platform"/>
            <consortium name="The Broad Institute Genome Sequencing Center for Infectious Disease"/>
            <person name="Wu L."/>
            <person name="Ma J."/>
        </authorList>
    </citation>
    <scope>NUCLEOTIDE SEQUENCE [LARGE SCALE GENOMIC DNA]</scope>
    <source>
        <strain evidence="3">DT72</strain>
    </source>
</reference>
<protein>
    <recommendedName>
        <fullName evidence="4">Secreted protein</fullName>
    </recommendedName>
</protein>
<dbReference type="RefSeq" id="WP_378484764.1">
    <property type="nucleotide sequence ID" value="NZ_JBHUFB010000009.1"/>
</dbReference>
<keyword evidence="1" id="KW-0472">Membrane</keyword>
<proteinExistence type="predicted"/>
<keyword evidence="3" id="KW-1185">Reference proteome</keyword>
<accession>A0ABW4P2M8</accession>
<keyword evidence="1" id="KW-1133">Transmembrane helix</keyword>
<dbReference type="EMBL" id="JBHUFB010000009">
    <property type="protein sequence ID" value="MFD1812248.1"/>
    <property type="molecule type" value="Genomic_DNA"/>
</dbReference>
<evidence type="ECO:0000256" key="1">
    <source>
        <dbReference type="SAM" id="Phobius"/>
    </source>
</evidence>
<keyword evidence="1" id="KW-0812">Transmembrane</keyword>
<gene>
    <name evidence="2" type="ORF">ACFSJG_08480</name>
</gene>
<name>A0ABW4P2M8_9NOCA</name>
<feature type="transmembrane region" description="Helical" evidence="1">
    <location>
        <begin position="63"/>
        <end position="83"/>
    </location>
</feature>
<evidence type="ECO:0000313" key="2">
    <source>
        <dbReference type="EMBL" id="MFD1812248.1"/>
    </source>
</evidence>
<dbReference type="Proteomes" id="UP001597286">
    <property type="component" value="Unassembled WGS sequence"/>
</dbReference>
<evidence type="ECO:0008006" key="4">
    <source>
        <dbReference type="Google" id="ProtNLM"/>
    </source>
</evidence>
<sequence>MGKNLLRRGASLIGAGAVVVGLAVGGGVVGAGTASAVSSVDYCYSDMDPGYGPYLCLTEPVSQALLAVLAVYVPVAGSVEHVFDGVSQS</sequence>
<comment type="caution">
    <text evidence="2">The sequence shown here is derived from an EMBL/GenBank/DDBJ whole genome shotgun (WGS) entry which is preliminary data.</text>
</comment>
<evidence type="ECO:0000313" key="3">
    <source>
        <dbReference type="Proteomes" id="UP001597286"/>
    </source>
</evidence>
<organism evidence="2 3">
    <name type="scientific">Rhodococcus gannanensis</name>
    <dbReference type="NCBI Taxonomy" id="1960308"/>
    <lineage>
        <taxon>Bacteria</taxon>
        <taxon>Bacillati</taxon>
        <taxon>Actinomycetota</taxon>
        <taxon>Actinomycetes</taxon>
        <taxon>Mycobacteriales</taxon>
        <taxon>Nocardiaceae</taxon>
        <taxon>Rhodococcus</taxon>
    </lineage>
</organism>